<sequence length="172" mass="17801">MWSDDILCVGPELAHLREESLVGDFFGVGPIVDVAEHVGYPACALVAHDGDLDGKVEGGDGFASPSGDKPAAYESGGEGMEAIYERVALRGGHPVAKMSSEHVDGVGLEAGREAVCAASYGGSRGIGLGLIRAIGSVSLATTLNGERHPTVISSPRTLHKNFNSKFEANLVN</sequence>
<keyword evidence="2" id="KW-1185">Reference proteome</keyword>
<dbReference type="AlphaFoldDB" id="A0AAN9M8T1"/>
<protein>
    <submittedName>
        <fullName evidence="1">Uncharacterized protein</fullName>
    </submittedName>
</protein>
<organism evidence="1 2">
    <name type="scientific">Phaseolus coccineus</name>
    <name type="common">Scarlet runner bean</name>
    <name type="synonym">Phaseolus multiflorus</name>
    <dbReference type="NCBI Taxonomy" id="3886"/>
    <lineage>
        <taxon>Eukaryota</taxon>
        <taxon>Viridiplantae</taxon>
        <taxon>Streptophyta</taxon>
        <taxon>Embryophyta</taxon>
        <taxon>Tracheophyta</taxon>
        <taxon>Spermatophyta</taxon>
        <taxon>Magnoliopsida</taxon>
        <taxon>eudicotyledons</taxon>
        <taxon>Gunneridae</taxon>
        <taxon>Pentapetalae</taxon>
        <taxon>rosids</taxon>
        <taxon>fabids</taxon>
        <taxon>Fabales</taxon>
        <taxon>Fabaceae</taxon>
        <taxon>Papilionoideae</taxon>
        <taxon>50 kb inversion clade</taxon>
        <taxon>NPAAA clade</taxon>
        <taxon>indigoferoid/millettioid clade</taxon>
        <taxon>Phaseoleae</taxon>
        <taxon>Phaseolus</taxon>
    </lineage>
</organism>
<accession>A0AAN9M8T1</accession>
<reference evidence="1 2" key="1">
    <citation type="submission" date="2024-01" db="EMBL/GenBank/DDBJ databases">
        <title>The genomes of 5 underutilized Papilionoideae crops provide insights into root nodulation and disease resistanc.</title>
        <authorList>
            <person name="Jiang F."/>
        </authorList>
    </citation>
    <scope>NUCLEOTIDE SEQUENCE [LARGE SCALE GENOMIC DNA]</scope>
    <source>
        <strain evidence="1">JINMINGXINNONG_FW02</strain>
        <tissue evidence="1">Leaves</tissue>
    </source>
</reference>
<gene>
    <name evidence="1" type="ORF">VNO80_22892</name>
</gene>
<dbReference type="EMBL" id="JAYMYR010000008">
    <property type="protein sequence ID" value="KAK7348339.1"/>
    <property type="molecule type" value="Genomic_DNA"/>
</dbReference>
<comment type="caution">
    <text evidence="1">The sequence shown here is derived from an EMBL/GenBank/DDBJ whole genome shotgun (WGS) entry which is preliminary data.</text>
</comment>
<evidence type="ECO:0000313" key="1">
    <source>
        <dbReference type="EMBL" id="KAK7348339.1"/>
    </source>
</evidence>
<evidence type="ECO:0000313" key="2">
    <source>
        <dbReference type="Proteomes" id="UP001374584"/>
    </source>
</evidence>
<proteinExistence type="predicted"/>
<name>A0AAN9M8T1_PHACN</name>
<dbReference type="Proteomes" id="UP001374584">
    <property type="component" value="Unassembled WGS sequence"/>
</dbReference>